<gene>
    <name evidence="6" type="primary">BCO2</name>
    <name evidence="6" type="ORF">BLAG_LOCUS15170</name>
</gene>
<comment type="similarity">
    <text evidence="1">Belongs to the carotenoid oxygenase family.</text>
</comment>
<dbReference type="Proteomes" id="UP000838412">
    <property type="component" value="Chromosome 3"/>
</dbReference>
<dbReference type="PANTHER" id="PTHR10543">
    <property type="entry name" value="BETA-CAROTENE DIOXYGENASE"/>
    <property type="match status" value="1"/>
</dbReference>
<keyword evidence="3" id="KW-0560">Oxidoreductase</keyword>
<dbReference type="GO" id="GO:0003834">
    <property type="term" value="F:beta-carotene 15,15'-dioxygenase activity"/>
    <property type="evidence" value="ECO:0007669"/>
    <property type="project" value="TreeGrafter"/>
</dbReference>
<evidence type="ECO:0000313" key="7">
    <source>
        <dbReference type="Proteomes" id="UP000838412"/>
    </source>
</evidence>
<evidence type="ECO:0000313" key="6">
    <source>
        <dbReference type="EMBL" id="CAH1257151.1"/>
    </source>
</evidence>
<proteinExistence type="inferred from homology"/>
<feature type="binding site" evidence="5">
    <location>
        <position position="218"/>
    </location>
    <ligand>
        <name>Fe cation</name>
        <dbReference type="ChEBI" id="CHEBI:24875"/>
        <note>catalytic</note>
    </ligand>
</feature>
<feature type="binding site" evidence="5">
    <location>
        <position position="171"/>
    </location>
    <ligand>
        <name>Fe cation</name>
        <dbReference type="ChEBI" id="CHEBI:24875"/>
        <note>catalytic</note>
    </ligand>
</feature>
<feature type="binding site" evidence="5">
    <location>
        <position position="283"/>
    </location>
    <ligand>
        <name>Fe cation</name>
        <dbReference type="ChEBI" id="CHEBI:24875"/>
        <note>catalytic</note>
    </ligand>
</feature>
<dbReference type="GO" id="GO:0016121">
    <property type="term" value="P:carotene catabolic process"/>
    <property type="evidence" value="ECO:0007669"/>
    <property type="project" value="TreeGrafter"/>
</dbReference>
<name>A0A8J9ZN76_BRALA</name>
<sequence length="497" mass="55617">MDALFTSVEETTETMQADVKGQIPKWLKGSLLRVGPGKFEVGDQSYNHLFDGLCLIHRFNIEGSNVTYQNRFLRSDSYVLAQQQNRIVVTEFGTNSYPDPCKNIFSRFFSYFWDTSVSTDNCNVNLMQVQDEVYAMTESPVMRRVDPDTLETHEETVDCSKYVALNQMTAHPHTDRDGTIYNMAARYGKDGERNNPIRKAYMVGSVPQESKMKPNYFHSFGLTENYVVFVEQPMYINVWKMMLSKFTSGKGVSAAIEFDKNTPKETGKVLPTVYLSDAFFTFHHINTYEENGQLVVDICCDDKGDGMTALYLENLRGAVGTLADSIVEAKRYVLPLQTVEASSSDQDNLVTMVGTEASAVLREDGTVFCTPEKLCPGTVELPRINYDRYNGRKYQFFYGVSGQLDMLLKCDIETKSSKSWTETGCYPSEPVFVPAPGATAEDEGVVLSLVVKSSSGEDRSVFLLVLDGETFGEVARAEVPSPAQACMTFHGIFLPNV</sequence>
<accession>A0A8J9ZN76</accession>
<evidence type="ECO:0000256" key="3">
    <source>
        <dbReference type="ARBA" id="ARBA00023002"/>
    </source>
</evidence>
<evidence type="ECO:0000256" key="4">
    <source>
        <dbReference type="ARBA" id="ARBA00023004"/>
    </source>
</evidence>
<dbReference type="InterPro" id="IPR004294">
    <property type="entry name" value="Carotenoid_Oase"/>
</dbReference>
<dbReference type="EMBL" id="OV696688">
    <property type="protein sequence ID" value="CAH1257151.1"/>
    <property type="molecule type" value="Genomic_DNA"/>
</dbReference>
<dbReference type="PANTHER" id="PTHR10543:SF24">
    <property type="entry name" value="CAROTENOID ISOMEROOXYGENASE"/>
    <property type="match status" value="1"/>
</dbReference>
<dbReference type="Pfam" id="PF03055">
    <property type="entry name" value="RPE65"/>
    <property type="match status" value="1"/>
</dbReference>
<organism evidence="6 7">
    <name type="scientific">Branchiostoma lanceolatum</name>
    <name type="common">Common lancelet</name>
    <name type="synonym">Amphioxus lanceolatum</name>
    <dbReference type="NCBI Taxonomy" id="7740"/>
    <lineage>
        <taxon>Eukaryota</taxon>
        <taxon>Metazoa</taxon>
        <taxon>Chordata</taxon>
        <taxon>Cephalochordata</taxon>
        <taxon>Leptocardii</taxon>
        <taxon>Amphioxiformes</taxon>
        <taxon>Branchiostomatidae</taxon>
        <taxon>Branchiostoma</taxon>
    </lineage>
</organism>
<dbReference type="GO" id="GO:0042574">
    <property type="term" value="P:retinal metabolic process"/>
    <property type="evidence" value="ECO:0007669"/>
    <property type="project" value="TreeGrafter"/>
</dbReference>
<dbReference type="OrthoDB" id="1069523at2759"/>
<keyword evidence="2 5" id="KW-0479">Metal-binding</keyword>
<evidence type="ECO:0000256" key="5">
    <source>
        <dbReference type="PIRSR" id="PIRSR604294-1"/>
    </source>
</evidence>
<keyword evidence="4 5" id="KW-0408">Iron</keyword>
<protein>
    <submittedName>
        <fullName evidence="6">BCO2 protein</fullName>
    </submittedName>
</protein>
<feature type="binding site" evidence="5">
    <location>
        <position position="490"/>
    </location>
    <ligand>
        <name>Fe cation</name>
        <dbReference type="ChEBI" id="CHEBI:24875"/>
        <note>catalytic</note>
    </ligand>
</feature>
<dbReference type="AlphaFoldDB" id="A0A8J9ZN76"/>
<evidence type="ECO:0000256" key="1">
    <source>
        <dbReference type="ARBA" id="ARBA00006787"/>
    </source>
</evidence>
<evidence type="ECO:0000256" key="2">
    <source>
        <dbReference type="ARBA" id="ARBA00022723"/>
    </source>
</evidence>
<comment type="cofactor">
    <cofactor evidence="5">
        <name>Fe(2+)</name>
        <dbReference type="ChEBI" id="CHEBI:29033"/>
    </cofactor>
    <text evidence="5">Binds 1 Fe(2+) ion per subunit.</text>
</comment>
<dbReference type="GO" id="GO:0010436">
    <property type="term" value="F:carotenoid dioxygenase activity"/>
    <property type="evidence" value="ECO:0007669"/>
    <property type="project" value="TreeGrafter"/>
</dbReference>
<reference evidence="6" key="1">
    <citation type="submission" date="2022-01" db="EMBL/GenBank/DDBJ databases">
        <authorList>
            <person name="Braso-Vives M."/>
        </authorList>
    </citation>
    <scope>NUCLEOTIDE SEQUENCE</scope>
</reference>
<keyword evidence="7" id="KW-1185">Reference proteome</keyword>
<dbReference type="GO" id="GO:0046872">
    <property type="term" value="F:metal ion binding"/>
    <property type="evidence" value="ECO:0007669"/>
    <property type="project" value="UniProtKB-KW"/>
</dbReference>